<dbReference type="SUPFAM" id="SSF81340">
    <property type="entry name" value="Clc chloride channel"/>
    <property type="match status" value="1"/>
</dbReference>
<feature type="transmembrane region" description="Helical" evidence="11">
    <location>
        <begin position="418"/>
        <end position="438"/>
    </location>
</feature>
<dbReference type="GO" id="GO:0034707">
    <property type="term" value="C:chloride channel complex"/>
    <property type="evidence" value="ECO:0007669"/>
    <property type="project" value="UniProtKB-KW"/>
</dbReference>
<dbReference type="OrthoDB" id="4564at2759"/>
<sequence>MTMSARKRRVFSGMSALMAGAVFQERSSPTASAMSTSSTSFVQSCHRLRVRSAFPAPSLGRPAPRLGSRTSQSSRTMVRASSPLSSPLFLASAAGLATGTLVVLLNDFVHLVQDFLFELPGLSILAPVISASFVSLLLLARGAKGLSGSSDLAALKASGGAPPKDSGEAPLRALAAGLTLAGGNSLGPEGPSVEIGANVAASLSGYQKNTTDSDRALRQNLLAAGCASGIAAGFNAPVAGLFFALESIQSNCAPDDARAKGPPMQLLAAVLAATVSQLGLGSSPAVDLEFFGWVPTRSLWELPVFMSLGVLCGAAAFALRAARLTAKCAFDGLESAGTPRFIFPVLAAAVVVCVSVYGNVQEVLYKGFSNVNLILKEVDGARQPPLSFAGGSLSHLLALIIAKIFLTAVCQSSGQVGGLFAPALFIGACLGGLVGRGLRDFLWPWALWLPDLSIFKAEGPFVFSVPATYAIVGMAACLGSICNVPLTAVVLLLELAGGKDYGVVLPTVAAVGVAVYVEDLLSRNVPKLISEWSSSSSEQAPQPVQVEEGEPLRLLCQTVEELPPDVRAVMPSMSLEAAQEELERLGPGARLAVFEDLPSLRTPPQLLGLVSLADVEKALRSESS</sequence>
<name>A0A812PM88_9DINO</name>
<comment type="subcellular location">
    <subcellularLocation>
        <location evidence="1">Membrane</location>
        <topology evidence="1">Multi-pass membrane protein</topology>
    </subcellularLocation>
</comment>
<dbReference type="AlphaFoldDB" id="A0A812PM88"/>
<comment type="caution">
    <text evidence="12">The sequence shown here is derived from an EMBL/GenBank/DDBJ whole genome shotgun (WGS) entry which is preliminary data.</text>
</comment>
<feature type="transmembrane region" description="Helical" evidence="11">
    <location>
        <begin position="221"/>
        <end position="245"/>
    </location>
</feature>
<feature type="transmembrane region" description="Helical" evidence="11">
    <location>
        <begin position="121"/>
        <end position="140"/>
    </location>
</feature>
<evidence type="ECO:0000256" key="11">
    <source>
        <dbReference type="SAM" id="Phobius"/>
    </source>
</evidence>
<evidence type="ECO:0000256" key="9">
    <source>
        <dbReference type="ARBA" id="ARBA00023303"/>
    </source>
</evidence>
<keyword evidence="3 11" id="KW-0812">Transmembrane</keyword>
<feature type="transmembrane region" description="Helical" evidence="11">
    <location>
        <begin position="88"/>
        <end position="109"/>
    </location>
</feature>
<feature type="transmembrane region" description="Helical" evidence="11">
    <location>
        <begin position="386"/>
        <end position="406"/>
    </location>
</feature>
<evidence type="ECO:0000256" key="1">
    <source>
        <dbReference type="ARBA" id="ARBA00004141"/>
    </source>
</evidence>
<evidence type="ECO:0000256" key="5">
    <source>
        <dbReference type="ARBA" id="ARBA00023065"/>
    </source>
</evidence>
<organism evidence="12 13">
    <name type="scientific">Symbiodinium natans</name>
    <dbReference type="NCBI Taxonomy" id="878477"/>
    <lineage>
        <taxon>Eukaryota</taxon>
        <taxon>Sar</taxon>
        <taxon>Alveolata</taxon>
        <taxon>Dinophyceae</taxon>
        <taxon>Suessiales</taxon>
        <taxon>Symbiodiniaceae</taxon>
        <taxon>Symbiodinium</taxon>
    </lineage>
</organism>
<dbReference type="PANTHER" id="PTHR43427:SF6">
    <property type="entry name" value="CHLORIDE CHANNEL PROTEIN CLC-E"/>
    <property type="match status" value="1"/>
</dbReference>
<dbReference type="PANTHER" id="PTHR43427">
    <property type="entry name" value="CHLORIDE CHANNEL PROTEIN CLC-E"/>
    <property type="match status" value="1"/>
</dbReference>
<dbReference type="PRINTS" id="PR00762">
    <property type="entry name" value="CLCHANNEL"/>
</dbReference>
<dbReference type="InterPro" id="IPR014743">
    <property type="entry name" value="Cl-channel_core"/>
</dbReference>
<evidence type="ECO:0000313" key="13">
    <source>
        <dbReference type="Proteomes" id="UP000604046"/>
    </source>
</evidence>
<keyword evidence="6 11" id="KW-0472">Membrane</keyword>
<dbReference type="GO" id="GO:0005254">
    <property type="term" value="F:chloride channel activity"/>
    <property type="evidence" value="ECO:0007669"/>
    <property type="project" value="UniProtKB-KW"/>
</dbReference>
<keyword evidence="5" id="KW-0406">Ion transport</keyword>
<dbReference type="InterPro" id="IPR001807">
    <property type="entry name" value="ClC"/>
</dbReference>
<dbReference type="Proteomes" id="UP000604046">
    <property type="component" value="Unassembled WGS sequence"/>
</dbReference>
<feature type="transmembrane region" description="Helical" evidence="11">
    <location>
        <begin position="341"/>
        <end position="360"/>
    </location>
</feature>
<keyword evidence="9" id="KW-0407">Ion channel</keyword>
<feature type="transmembrane region" description="Helical" evidence="11">
    <location>
        <begin position="298"/>
        <end position="320"/>
    </location>
</feature>
<evidence type="ECO:0000256" key="6">
    <source>
        <dbReference type="ARBA" id="ARBA00023136"/>
    </source>
</evidence>
<protein>
    <submittedName>
        <fullName evidence="12">CLC-E protein</fullName>
    </submittedName>
</protein>
<keyword evidence="13" id="KW-1185">Reference proteome</keyword>
<dbReference type="Pfam" id="PF00654">
    <property type="entry name" value="Voltage_CLC"/>
    <property type="match status" value="1"/>
</dbReference>
<evidence type="ECO:0000256" key="3">
    <source>
        <dbReference type="ARBA" id="ARBA00022692"/>
    </source>
</evidence>
<evidence type="ECO:0000256" key="8">
    <source>
        <dbReference type="ARBA" id="ARBA00023214"/>
    </source>
</evidence>
<keyword evidence="8" id="KW-0868">Chloride</keyword>
<gene>
    <name evidence="12" type="primary">CLC-E</name>
    <name evidence="12" type="ORF">SNAT2548_LOCUS19635</name>
</gene>
<dbReference type="InterPro" id="IPR050368">
    <property type="entry name" value="ClC-type_chloride_channel"/>
</dbReference>
<dbReference type="CDD" id="cd00400">
    <property type="entry name" value="Voltage_gated_ClC"/>
    <property type="match status" value="1"/>
</dbReference>
<evidence type="ECO:0000256" key="7">
    <source>
        <dbReference type="ARBA" id="ARBA00023173"/>
    </source>
</evidence>
<dbReference type="EMBL" id="CAJNDS010002186">
    <property type="protein sequence ID" value="CAE7363418.1"/>
    <property type="molecule type" value="Genomic_DNA"/>
</dbReference>
<evidence type="ECO:0000256" key="4">
    <source>
        <dbReference type="ARBA" id="ARBA00022989"/>
    </source>
</evidence>
<proteinExistence type="predicted"/>
<feature type="transmembrane region" description="Helical" evidence="11">
    <location>
        <begin position="469"/>
        <end position="493"/>
    </location>
</feature>
<keyword evidence="2" id="KW-0813">Transport</keyword>
<feature type="region of interest" description="Disordered" evidence="10">
    <location>
        <begin position="56"/>
        <end position="76"/>
    </location>
</feature>
<accession>A0A812PM88</accession>
<evidence type="ECO:0000256" key="2">
    <source>
        <dbReference type="ARBA" id="ARBA00022448"/>
    </source>
</evidence>
<dbReference type="Gene3D" id="1.10.3080.10">
    <property type="entry name" value="Clc chloride channel"/>
    <property type="match status" value="1"/>
</dbReference>
<keyword evidence="7" id="KW-0869">Chloride channel</keyword>
<reference evidence="12" key="1">
    <citation type="submission" date="2021-02" db="EMBL/GenBank/DDBJ databases">
        <authorList>
            <person name="Dougan E. K."/>
            <person name="Rhodes N."/>
            <person name="Thang M."/>
            <person name="Chan C."/>
        </authorList>
    </citation>
    <scope>NUCLEOTIDE SEQUENCE</scope>
</reference>
<keyword evidence="4 11" id="KW-1133">Transmembrane helix</keyword>
<evidence type="ECO:0000256" key="10">
    <source>
        <dbReference type="SAM" id="MobiDB-lite"/>
    </source>
</evidence>
<evidence type="ECO:0000313" key="12">
    <source>
        <dbReference type="EMBL" id="CAE7363418.1"/>
    </source>
</evidence>